<accession>A0A2P2QSN0</accession>
<dbReference type="AlphaFoldDB" id="A0A2P2QSN0"/>
<proteinExistence type="predicted"/>
<dbReference type="EMBL" id="GGEC01089522">
    <property type="protein sequence ID" value="MBX70006.1"/>
    <property type="molecule type" value="Transcribed_RNA"/>
</dbReference>
<organism evidence="1">
    <name type="scientific">Rhizophora mucronata</name>
    <name type="common">Asiatic mangrove</name>
    <dbReference type="NCBI Taxonomy" id="61149"/>
    <lineage>
        <taxon>Eukaryota</taxon>
        <taxon>Viridiplantae</taxon>
        <taxon>Streptophyta</taxon>
        <taxon>Embryophyta</taxon>
        <taxon>Tracheophyta</taxon>
        <taxon>Spermatophyta</taxon>
        <taxon>Magnoliopsida</taxon>
        <taxon>eudicotyledons</taxon>
        <taxon>Gunneridae</taxon>
        <taxon>Pentapetalae</taxon>
        <taxon>rosids</taxon>
        <taxon>fabids</taxon>
        <taxon>Malpighiales</taxon>
        <taxon>Rhizophoraceae</taxon>
        <taxon>Rhizophora</taxon>
    </lineage>
</organism>
<evidence type="ECO:0000313" key="1">
    <source>
        <dbReference type="EMBL" id="MBX70006.1"/>
    </source>
</evidence>
<sequence>MVRLQIIALRFHLDSMQGFLLNHTAIR</sequence>
<reference evidence="1" key="1">
    <citation type="submission" date="2018-02" db="EMBL/GenBank/DDBJ databases">
        <title>Rhizophora mucronata_Transcriptome.</title>
        <authorList>
            <person name="Meera S.P."/>
            <person name="Sreeshan A."/>
            <person name="Augustine A."/>
        </authorList>
    </citation>
    <scope>NUCLEOTIDE SEQUENCE</scope>
    <source>
        <tissue evidence="1">Leaf</tissue>
    </source>
</reference>
<name>A0A2P2QSN0_RHIMU</name>
<protein>
    <submittedName>
        <fullName evidence="1">Uncharacterized protein</fullName>
    </submittedName>
</protein>